<dbReference type="RefSeq" id="WP_111136300.1">
    <property type="nucleotide sequence ID" value="NZ_POUB01000199.1"/>
</dbReference>
<dbReference type="InterPro" id="IPR039425">
    <property type="entry name" value="RNA_pol_sigma-70-like"/>
</dbReference>
<keyword evidence="9" id="KW-1185">Reference proteome</keyword>
<accession>A0A2W2CFH2</accession>
<protein>
    <submittedName>
        <fullName evidence="8">SigE family RNA polymerase sigma factor</fullName>
    </submittedName>
</protein>
<dbReference type="CDD" id="cd06171">
    <property type="entry name" value="Sigma70_r4"/>
    <property type="match status" value="1"/>
</dbReference>
<dbReference type="Gene3D" id="1.10.1740.10">
    <property type="match status" value="1"/>
</dbReference>
<dbReference type="InterPro" id="IPR013249">
    <property type="entry name" value="RNA_pol_sigma70_r4_t2"/>
</dbReference>
<keyword evidence="3" id="KW-0731">Sigma factor</keyword>
<dbReference type="SUPFAM" id="SSF88659">
    <property type="entry name" value="Sigma3 and sigma4 domains of RNA polymerase sigma factors"/>
    <property type="match status" value="1"/>
</dbReference>
<evidence type="ECO:0000259" key="6">
    <source>
        <dbReference type="Pfam" id="PF04542"/>
    </source>
</evidence>
<dbReference type="GO" id="GO:0003677">
    <property type="term" value="F:DNA binding"/>
    <property type="evidence" value="ECO:0007669"/>
    <property type="project" value="UniProtKB-KW"/>
</dbReference>
<evidence type="ECO:0000256" key="5">
    <source>
        <dbReference type="ARBA" id="ARBA00023163"/>
    </source>
</evidence>
<dbReference type="InterPro" id="IPR013325">
    <property type="entry name" value="RNA_pol_sigma_r2"/>
</dbReference>
<proteinExistence type="inferred from homology"/>
<feature type="domain" description="RNA polymerase sigma factor 70 region 4 type 2" evidence="7">
    <location>
        <begin position="108"/>
        <end position="160"/>
    </location>
</feature>
<comment type="similarity">
    <text evidence="1">Belongs to the sigma-70 factor family. ECF subfamily.</text>
</comment>
<dbReference type="GO" id="GO:0016987">
    <property type="term" value="F:sigma factor activity"/>
    <property type="evidence" value="ECO:0007669"/>
    <property type="project" value="UniProtKB-KW"/>
</dbReference>
<dbReference type="OrthoDB" id="3783006at2"/>
<keyword evidence="5" id="KW-0804">Transcription</keyword>
<evidence type="ECO:0000256" key="4">
    <source>
        <dbReference type="ARBA" id="ARBA00023125"/>
    </source>
</evidence>
<dbReference type="SUPFAM" id="SSF88946">
    <property type="entry name" value="Sigma2 domain of RNA polymerase sigma factors"/>
    <property type="match status" value="1"/>
</dbReference>
<keyword evidence="2" id="KW-0805">Transcription regulation</keyword>
<gene>
    <name evidence="8" type="ORF">C1I99_22990</name>
</gene>
<organism evidence="8 9">
    <name type="scientific">Micromonospora deserti</name>
    <dbReference type="NCBI Taxonomy" id="2070366"/>
    <lineage>
        <taxon>Bacteria</taxon>
        <taxon>Bacillati</taxon>
        <taxon>Actinomycetota</taxon>
        <taxon>Actinomycetes</taxon>
        <taxon>Micromonosporales</taxon>
        <taxon>Micromonosporaceae</taxon>
        <taxon>Micromonospora</taxon>
    </lineage>
</organism>
<dbReference type="Pfam" id="PF08281">
    <property type="entry name" value="Sigma70_r4_2"/>
    <property type="match status" value="1"/>
</dbReference>
<reference evidence="8 9" key="1">
    <citation type="submission" date="2018-01" db="EMBL/GenBank/DDBJ databases">
        <title>Draft genome sequence of Salinispora sp. 13K206.</title>
        <authorList>
            <person name="Sahin N."/>
            <person name="Saygin H."/>
            <person name="Ay H."/>
        </authorList>
    </citation>
    <scope>NUCLEOTIDE SEQUENCE [LARGE SCALE GENOMIC DNA]</scope>
    <source>
        <strain evidence="8 9">13K206</strain>
    </source>
</reference>
<dbReference type="InterPro" id="IPR014325">
    <property type="entry name" value="RNA_pol_sigma-E_actinobac"/>
</dbReference>
<dbReference type="Pfam" id="PF04542">
    <property type="entry name" value="Sigma70_r2"/>
    <property type="match status" value="1"/>
</dbReference>
<evidence type="ECO:0000313" key="8">
    <source>
        <dbReference type="EMBL" id="PZF91694.1"/>
    </source>
</evidence>
<dbReference type="AlphaFoldDB" id="A0A2W2CFH2"/>
<dbReference type="InterPro" id="IPR036388">
    <property type="entry name" value="WH-like_DNA-bd_sf"/>
</dbReference>
<dbReference type="Gene3D" id="1.10.10.10">
    <property type="entry name" value="Winged helix-like DNA-binding domain superfamily/Winged helix DNA-binding domain"/>
    <property type="match status" value="1"/>
</dbReference>
<evidence type="ECO:0000256" key="1">
    <source>
        <dbReference type="ARBA" id="ARBA00010641"/>
    </source>
</evidence>
<dbReference type="GO" id="GO:0006352">
    <property type="term" value="P:DNA-templated transcription initiation"/>
    <property type="evidence" value="ECO:0007669"/>
    <property type="project" value="InterPro"/>
</dbReference>
<dbReference type="InterPro" id="IPR013324">
    <property type="entry name" value="RNA_pol_sigma_r3/r4-like"/>
</dbReference>
<dbReference type="PANTHER" id="PTHR43133:SF50">
    <property type="entry name" value="ECF RNA POLYMERASE SIGMA FACTOR SIGM"/>
    <property type="match status" value="1"/>
</dbReference>
<sequence>MRSDEDEDRRQFTEYFAARREKVRRTAYLICGDWHWADDLTQAAFIRLATAWRRIRDPQALDAFVRTCLVRAYLAETRRVWRRRERTVAELPELAGVDDAAESVARRLLFERALGQVPPRQRVTLVCRFYQGLDVAETAAVLGCSEGTVKSQTARGLAALRRVLGDAIEPPAELVGVREGTA</sequence>
<keyword evidence="4" id="KW-0238">DNA-binding</keyword>
<dbReference type="NCBIfam" id="TIGR02937">
    <property type="entry name" value="sigma70-ECF"/>
    <property type="match status" value="1"/>
</dbReference>
<dbReference type="NCBIfam" id="TIGR02983">
    <property type="entry name" value="SigE-fam_strep"/>
    <property type="match status" value="1"/>
</dbReference>
<comment type="caution">
    <text evidence="8">The sequence shown here is derived from an EMBL/GenBank/DDBJ whole genome shotgun (WGS) entry which is preliminary data.</text>
</comment>
<evidence type="ECO:0000256" key="2">
    <source>
        <dbReference type="ARBA" id="ARBA00023015"/>
    </source>
</evidence>
<dbReference type="Proteomes" id="UP000248749">
    <property type="component" value="Unassembled WGS sequence"/>
</dbReference>
<evidence type="ECO:0000259" key="7">
    <source>
        <dbReference type="Pfam" id="PF08281"/>
    </source>
</evidence>
<feature type="domain" description="RNA polymerase sigma-70 region 2" evidence="6">
    <location>
        <begin position="19"/>
        <end position="82"/>
    </location>
</feature>
<name>A0A2W2CFH2_9ACTN</name>
<dbReference type="InterPro" id="IPR007627">
    <property type="entry name" value="RNA_pol_sigma70_r2"/>
</dbReference>
<dbReference type="PANTHER" id="PTHR43133">
    <property type="entry name" value="RNA POLYMERASE ECF-TYPE SIGMA FACTO"/>
    <property type="match status" value="1"/>
</dbReference>
<dbReference type="EMBL" id="POUB01000199">
    <property type="protein sequence ID" value="PZF91694.1"/>
    <property type="molecule type" value="Genomic_DNA"/>
</dbReference>
<evidence type="ECO:0000256" key="3">
    <source>
        <dbReference type="ARBA" id="ARBA00023082"/>
    </source>
</evidence>
<dbReference type="InterPro" id="IPR014284">
    <property type="entry name" value="RNA_pol_sigma-70_dom"/>
</dbReference>
<evidence type="ECO:0000313" key="9">
    <source>
        <dbReference type="Proteomes" id="UP000248749"/>
    </source>
</evidence>